<dbReference type="CDD" id="cd00751">
    <property type="entry name" value="thiolase"/>
    <property type="match status" value="1"/>
</dbReference>
<evidence type="ECO:0000256" key="1">
    <source>
        <dbReference type="ARBA" id="ARBA00010982"/>
    </source>
</evidence>
<evidence type="ECO:0000256" key="3">
    <source>
        <dbReference type="ARBA" id="ARBA00023315"/>
    </source>
</evidence>
<dbReference type="NCBIfam" id="TIGR01930">
    <property type="entry name" value="AcCoA-C-Actrans"/>
    <property type="match status" value="1"/>
</dbReference>
<sequence>MESKEVVICYAKRTAIGSFGGSLLPYKASKLLSLMIKDCVESTGIDPSMISDIKSGCCNESSEEMNVARVASLMAGIPVEVPAMTINRVCTSAMEAIRAGMVDILAGHGDVVLAGGVESMSNVSYYIPSARFGARLSNKEMKCGIMEGLHAGSKIYAPQDSYIMGMTAEYCAEKYGITRQMQDEAALRSQNNAENSTNNGKFKDEIVPVEVKTRRKTYVFEKDEHFRPGQSMEALQKLRPAFKKDGTVTAGNASGINDGACITLLTTVAKAQELGLTPLAKIKTIAKIQHH</sequence>
<dbReference type="PANTHER" id="PTHR18919">
    <property type="entry name" value="ACETYL-COA C-ACYLTRANSFERASE"/>
    <property type="match status" value="1"/>
</dbReference>
<evidence type="ECO:0000313" key="5">
    <source>
        <dbReference type="EMBL" id="KKL92133.1"/>
    </source>
</evidence>
<evidence type="ECO:0000259" key="4">
    <source>
        <dbReference type="Pfam" id="PF00108"/>
    </source>
</evidence>
<dbReference type="AlphaFoldDB" id="A0A0F9G0K8"/>
<dbReference type="EMBL" id="LAZR01019548">
    <property type="protein sequence ID" value="KKL92133.1"/>
    <property type="molecule type" value="Genomic_DNA"/>
</dbReference>
<dbReference type="GO" id="GO:0003985">
    <property type="term" value="F:acetyl-CoA C-acetyltransferase activity"/>
    <property type="evidence" value="ECO:0007669"/>
    <property type="project" value="TreeGrafter"/>
</dbReference>
<reference evidence="5" key="1">
    <citation type="journal article" date="2015" name="Nature">
        <title>Complex archaea that bridge the gap between prokaryotes and eukaryotes.</title>
        <authorList>
            <person name="Spang A."/>
            <person name="Saw J.H."/>
            <person name="Jorgensen S.L."/>
            <person name="Zaremba-Niedzwiedzka K."/>
            <person name="Martijn J."/>
            <person name="Lind A.E."/>
            <person name="van Eijk R."/>
            <person name="Schleper C."/>
            <person name="Guy L."/>
            <person name="Ettema T.J."/>
        </authorList>
    </citation>
    <scope>NUCLEOTIDE SEQUENCE</scope>
</reference>
<dbReference type="Pfam" id="PF00108">
    <property type="entry name" value="Thiolase_N"/>
    <property type="match status" value="1"/>
</dbReference>
<keyword evidence="2" id="KW-0808">Transferase</keyword>
<protein>
    <recommendedName>
        <fullName evidence="4">Thiolase N-terminal domain-containing protein</fullName>
    </recommendedName>
</protein>
<dbReference type="PANTHER" id="PTHR18919:SF107">
    <property type="entry name" value="ACETYL-COA ACETYLTRANSFERASE, CYTOSOLIC"/>
    <property type="match status" value="1"/>
</dbReference>
<organism evidence="5">
    <name type="scientific">marine sediment metagenome</name>
    <dbReference type="NCBI Taxonomy" id="412755"/>
    <lineage>
        <taxon>unclassified sequences</taxon>
        <taxon>metagenomes</taxon>
        <taxon>ecological metagenomes</taxon>
    </lineage>
</organism>
<feature type="domain" description="Thiolase N-terminal" evidence="4">
    <location>
        <begin position="6"/>
        <end position="267"/>
    </location>
</feature>
<name>A0A0F9G0K8_9ZZZZ</name>
<dbReference type="GO" id="GO:0006635">
    <property type="term" value="P:fatty acid beta-oxidation"/>
    <property type="evidence" value="ECO:0007669"/>
    <property type="project" value="TreeGrafter"/>
</dbReference>
<dbReference type="InterPro" id="IPR016039">
    <property type="entry name" value="Thiolase-like"/>
</dbReference>
<evidence type="ECO:0000256" key="2">
    <source>
        <dbReference type="ARBA" id="ARBA00022679"/>
    </source>
</evidence>
<keyword evidence="3" id="KW-0012">Acyltransferase</keyword>
<dbReference type="Gene3D" id="3.40.47.10">
    <property type="match status" value="1"/>
</dbReference>
<proteinExistence type="inferred from homology"/>
<comment type="similarity">
    <text evidence="1">Belongs to the thiolase-like superfamily. Thiolase family.</text>
</comment>
<dbReference type="SUPFAM" id="SSF53901">
    <property type="entry name" value="Thiolase-like"/>
    <property type="match status" value="1"/>
</dbReference>
<comment type="caution">
    <text evidence="5">The sequence shown here is derived from an EMBL/GenBank/DDBJ whole genome shotgun (WGS) entry which is preliminary data.</text>
</comment>
<gene>
    <name evidence="5" type="ORF">LCGC14_1887730</name>
</gene>
<dbReference type="InterPro" id="IPR020616">
    <property type="entry name" value="Thiolase_N"/>
</dbReference>
<dbReference type="InterPro" id="IPR002155">
    <property type="entry name" value="Thiolase"/>
</dbReference>
<accession>A0A0F9G0K8</accession>